<reference evidence="3 4" key="1">
    <citation type="journal article" date="2022" name="bioRxiv">
        <title>Genomics of Preaxostyla Flagellates Illuminates Evolutionary Transitions and the Path Towards Mitochondrial Loss.</title>
        <authorList>
            <person name="Novak L.V.F."/>
            <person name="Treitli S.C."/>
            <person name="Pyrih J."/>
            <person name="Halakuc P."/>
            <person name="Pipaliya S.V."/>
            <person name="Vacek V."/>
            <person name="Brzon O."/>
            <person name="Soukal P."/>
            <person name="Eme L."/>
            <person name="Dacks J.B."/>
            <person name="Karnkowska A."/>
            <person name="Elias M."/>
            <person name="Hampl V."/>
        </authorList>
    </citation>
    <scope>NUCLEOTIDE SEQUENCE [LARGE SCALE GENOMIC DNA]</scope>
    <source>
        <strain evidence="3">NAU3</strain>
        <tissue evidence="3">Gut</tissue>
    </source>
</reference>
<gene>
    <name evidence="3" type="ORF">BLNAU_9622</name>
</gene>
<keyword evidence="4" id="KW-1185">Reference proteome</keyword>
<evidence type="ECO:0000256" key="1">
    <source>
        <dbReference type="SAM" id="MobiDB-lite"/>
    </source>
</evidence>
<feature type="region of interest" description="Disordered" evidence="1">
    <location>
        <begin position="156"/>
        <end position="194"/>
    </location>
</feature>
<accession>A0ABQ9XV89</accession>
<keyword evidence="2" id="KW-0472">Membrane</keyword>
<comment type="caution">
    <text evidence="3">The sequence shown here is derived from an EMBL/GenBank/DDBJ whole genome shotgun (WGS) entry which is preliminary data.</text>
</comment>
<dbReference type="Proteomes" id="UP001281761">
    <property type="component" value="Unassembled WGS sequence"/>
</dbReference>
<dbReference type="EMBL" id="JARBJD010000067">
    <property type="protein sequence ID" value="KAK2955394.1"/>
    <property type="molecule type" value="Genomic_DNA"/>
</dbReference>
<evidence type="ECO:0000256" key="2">
    <source>
        <dbReference type="SAM" id="Phobius"/>
    </source>
</evidence>
<feature type="compositionally biased region" description="Polar residues" evidence="1">
    <location>
        <begin position="180"/>
        <end position="191"/>
    </location>
</feature>
<proteinExistence type="predicted"/>
<keyword evidence="2" id="KW-1133">Transmembrane helix</keyword>
<evidence type="ECO:0000313" key="4">
    <source>
        <dbReference type="Proteomes" id="UP001281761"/>
    </source>
</evidence>
<organism evidence="3 4">
    <name type="scientific">Blattamonas nauphoetae</name>
    <dbReference type="NCBI Taxonomy" id="2049346"/>
    <lineage>
        <taxon>Eukaryota</taxon>
        <taxon>Metamonada</taxon>
        <taxon>Preaxostyla</taxon>
        <taxon>Oxymonadida</taxon>
        <taxon>Blattamonas</taxon>
    </lineage>
</organism>
<name>A0ABQ9XV89_9EUKA</name>
<protein>
    <submittedName>
        <fullName evidence="3">Uncharacterized protein</fullName>
    </submittedName>
</protein>
<feature type="transmembrane region" description="Helical" evidence="2">
    <location>
        <begin position="933"/>
        <end position="954"/>
    </location>
</feature>
<evidence type="ECO:0000313" key="3">
    <source>
        <dbReference type="EMBL" id="KAK2955394.1"/>
    </source>
</evidence>
<keyword evidence="2" id="KW-0812">Transmembrane</keyword>
<sequence>MIALVEHFVASGDLILPNSSPPDHFQYFTEYYHQLDRNDDQSSDPFLLHNLAASFTRFVLQSNRRSSFILPDGSFLHGDDVEYSEELLDAVKKVKEKHSMQAVRNTYSAWTEWMKMMETIEKDATLGTDLSFLLSRCLRSTLLSLQSKHLLITDPLQNEENTETESSSNKNHTHPPSLPFQPNATLNGTDASSLTSSTSISTQLSLPSERSSFDSHILASDQLVFPSDSIVHHSRQILSAIHLHLTRPHHTSFPWDIYHPNNAESILDAHLQPSPQFVDQNAKFDISLFDEPDDQKFVASLRRCLAVLEATESTECIVDVDTFRTFLVSALNSSSLAIPFECHTLFFIIADFLPTVDDPREDRFLSFRTAFRDGTYWEKMTLLHLWIRWFQFTSMGGHGQMMVESDFDFDGLLAADLSDTHHFDDACVFVGCVFSFDAVSMSFEWRMDFLLSFEKRHQMMSRLSCDPSPSYNQEQFQLYHGTLAPFLGTLLSLFRGYDFPSALTERVTIDSSFSPHNYRFGAIPAFFLSHASIAPRHRHSFFPMDLMFERCIRWDPDAFFTVLPAPSVRTPRRFLFTPYVGLHSLLHRCPKLNLNQESLDNLARMLVLNWSGQDTTQDDIYRLFFHFPPPRLLDTLLSSPNFVRATTIHWCVTCFGFGTAPFGACASLSQVFKMLAPFNSKPEQEELDSLSKAGETVVSLHWLSIPSHFDSPLLCHLPSLAGSQRGVLQTLSSHSGIPSLVAPQPAELYKTTIRRMMAEDILHSRIDILSLCVCSLASGDFCSPSIALLVLDFFNDLVLSPFPAIVSVAVEFFHRFDSVSSDAIRIELLKKGLMDRVVFTVSNSSFLDDYEKGIAVIGILLGTIRRSDQKQRMRVLNNNDIFTMVPSAVQDSITQSSSTDPSIEPLSSDVPAGVSVALEFLTRFVRMSSDGVGVVWSVGCCGCVGVFVVVFGGLRKRSGSDWDSARDNATSGAEHADTSIQLLLLFLTSSLSIRIDCLQLDEPVWPIDGIGNERHPLNQLLIHLEDQSPKVDGDFRRSD</sequence>